<organism evidence="4 5">
    <name type="scientific">Micrococcus luteus</name>
    <name type="common">Micrococcus lysodeikticus</name>
    <dbReference type="NCBI Taxonomy" id="1270"/>
    <lineage>
        <taxon>Bacteria</taxon>
        <taxon>Bacillati</taxon>
        <taxon>Actinomycetota</taxon>
        <taxon>Actinomycetes</taxon>
        <taxon>Micrococcales</taxon>
        <taxon>Micrococcaceae</taxon>
        <taxon>Micrococcus</taxon>
    </lineage>
</organism>
<feature type="region of interest" description="Disordered" evidence="1">
    <location>
        <begin position="1"/>
        <end position="24"/>
    </location>
</feature>
<feature type="domain" description="Phage shock protein PspC N-terminal" evidence="3">
    <location>
        <begin position="47"/>
        <end position="100"/>
    </location>
</feature>
<gene>
    <name evidence="4" type="ORF">M3A82_006000</name>
</gene>
<evidence type="ECO:0000256" key="1">
    <source>
        <dbReference type="SAM" id="MobiDB-lite"/>
    </source>
</evidence>
<dbReference type="Proteomes" id="UP001205867">
    <property type="component" value="Unassembled WGS sequence"/>
</dbReference>
<feature type="compositionally biased region" description="Low complexity" evidence="1">
    <location>
        <begin position="246"/>
        <end position="262"/>
    </location>
</feature>
<feature type="transmembrane region" description="Helical" evidence="2">
    <location>
        <begin position="148"/>
        <end position="166"/>
    </location>
</feature>
<reference evidence="4" key="1">
    <citation type="submission" date="2023-06" db="EMBL/GenBank/DDBJ databases">
        <title>lsaBGC provides a comprehensive framework for evolutionary analysis of biosynthetic gene clusters within focal taxa.</title>
        <authorList>
            <person name="Salamzade R."/>
            <person name="Sandstrom S."/>
            <person name="Kalan L.R."/>
        </authorList>
    </citation>
    <scope>NUCLEOTIDE SEQUENCE</scope>
    <source>
        <strain evidence="4">P3-SID899</strain>
    </source>
</reference>
<evidence type="ECO:0000256" key="2">
    <source>
        <dbReference type="SAM" id="Phobius"/>
    </source>
</evidence>
<evidence type="ECO:0000313" key="4">
    <source>
        <dbReference type="EMBL" id="MCV7628894.1"/>
    </source>
</evidence>
<feature type="transmembrane region" description="Helical" evidence="2">
    <location>
        <begin position="331"/>
        <end position="353"/>
    </location>
</feature>
<keyword evidence="2" id="KW-0472">Membrane</keyword>
<protein>
    <submittedName>
        <fullName evidence="4">PspC domain-containing protein</fullName>
    </submittedName>
</protein>
<dbReference type="InterPro" id="IPR007168">
    <property type="entry name" value="Phageshock_PspC_N"/>
</dbReference>
<accession>A0AAP3AGU4</accession>
<feature type="transmembrane region" description="Helical" evidence="2">
    <location>
        <begin position="75"/>
        <end position="98"/>
    </location>
</feature>
<evidence type="ECO:0000313" key="5">
    <source>
        <dbReference type="Proteomes" id="UP001205867"/>
    </source>
</evidence>
<dbReference type="AlphaFoldDB" id="A0AAP3AGU4"/>
<sequence>MTSTHDPFTGPGPHVAPDGAAAGETGPDGLDALPGWLRRAVLGWGVRRSPASWVGGVLGGVAERYRIDPLLARGVFVAVCMVSAGLGLLAYAAAWAVLPDADGRVQFGRLRRGEWQDATVAIGVIGAIGALNLLLGAGFTLIAPAVGGPGSLVGLGALAVLVWWLVTRWDGRAQARVAPGRAPDADQPAHTVPRPAWYVGGGPGERAAEVADPHGFRPEWIDPATGTWRDHLHSRERRAAARLADEAPQAATAPTGSGSAATAAKPRLRPIAQAAAYAGAVLAALAALGTSLLLGVGPTPTLLAVPMLVAALAVIAPVMLGALLSGRRPGTLGPASGILVGATALQVAVLVALG</sequence>
<comment type="caution">
    <text evidence="4">The sequence shown here is derived from an EMBL/GenBank/DDBJ whole genome shotgun (WGS) entry which is preliminary data.</text>
</comment>
<keyword evidence="2" id="KW-1133">Transmembrane helix</keyword>
<dbReference type="Pfam" id="PF04024">
    <property type="entry name" value="PspC"/>
    <property type="match status" value="1"/>
</dbReference>
<proteinExistence type="predicted"/>
<keyword evidence="2" id="KW-0812">Transmembrane</keyword>
<feature type="transmembrane region" description="Helical" evidence="2">
    <location>
        <begin position="274"/>
        <end position="296"/>
    </location>
</feature>
<feature type="transmembrane region" description="Helical" evidence="2">
    <location>
        <begin position="302"/>
        <end position="324"/>
    </location>
</feature>
<feature type="region of interest" description="Disordered" evidence="1">
    <location>
        <begin position="238"/>
        <end position="262"/>
    </location>
</feature>
<name>A0AAP3AGU4_MICLU</name>
<evidence type="ECO:0000259" key="3">
    <source>
        <dbReference type="Pfam" id="PF04024"/>
    </source>
</evidence>
<dbReference type="EMBL" id="JALXKZ020000010">
    <property type="protein sequence ID" value="MCV7628894.1"/>
    <property type="molecule type" value="Genomic_DNA"/>
</dbReference>
<feature type="transmembrane region" description="Helical" evidence="2">
    <location>
        <begin position="119"/>
        <end position="142"/>
    </location>
</feature>